<dbReference type="EMBL" id="JBAWTH010000030">
    <property type="protein sequence ID" value="KAL2285539.1"/>
    <property type="molecule type" value="Genomic_DNA"/>
</dbReference>
<reference evidence="1 2" key="1">
    <citation type="submission" date="2024-03" db="EMBL/GenBank/DDBJ databases">
        <title>A high-quality draft genome sequence of Diaporthe vaccinii, a causative agent of upright dieback and viscid rot disease in cranberry plants.</title>
        <authorList>
            <person name="Sarrasin M."/>
            <person name="Lang B.F."/>
            <person name="Burger G."/>
        </authorList>
    </citation>
    <scope>NUCLEOTIDE SEQUENCE [LARGE SCALE GENOMIC DNA]</scope>
    <source>
        <strain evidence="1 2">IS7</strain>
    </source>
</reference>
<comment type="caution">
    <text evidence="1">The sequence shown here is derived from an EMBL/GenBank/DDBJ whole genome shotgun (WGS) entry which is preliminary data.</text>
</comment>
<evidence type="ECO:0000313" key="1">
    <source>
        <dbReference type="EMBL" id="KAL2285539.1"/>
    </source>
</evidence>
<proteinExistence type="predicted"/>
<accession>A0ABR4ESW9</accession>
<evidence type="ECO:0000313" key="2">
    <source>
        <dbReference type="Proteomes" id="UP001600888"/>
    </source>
</evidence>
<keyword evidence="2" id="KW-1185">Reference proteome</keyword>
<name>A0ABR4ESW9_9PEZI</name>
<sequence length="77" mass="9304">MTSCFWTRPYQWPESYYQVPVSGTFPQSYARLPVSGTTQPQVIPTVYPQTYQYYQYLRPLQTMAYRQPQLWYQAYVN</sequence>
<gene>
    <name evidence="1" type="ORF">FJTKL_08185</name>
</gene>
<protein>
    <submittedName>
        <fullName evidence="1">Uncharacterized protein</fullName>
    </submittedName>
</protein>
<dbReference type="Proteomes" id="UP001600888">
    <property type="component" value="Unassembled WGS sequence"/>
</dbReference>
<organism evidence="1 2">
    <name type="scientific">Diaporthe vaccinii</name>
    <dbReference type="NCBI Taxonomy" id="105482"/>
    <lineage>
        <taxon>Eukaryota</taxon>
        <taxon>Fungi</taxon>
        <taxon>Dikarya</taxon>
        <taxon>Ascomycota</taxon>
        <taxon>Pezizomycotina</taxon>
        <taxon>Sordariomycetes</taxon>
        <taxon>Sordariomycetidae</taxon>
        <taxon>Diaporthales</taxon>
        <taxon>Diaporthaceae</taxon>
        <taxon>Diaporthe</taxon>
        <taxon>Diaporthe eres species complex</taxon>
    </lineage>
</organism>